<dbReference type="RefSeq" id="WP_115690921.1">
    <property type="nucleotide sequence ID" value="NZ_CP031417.1"/>
</dbReference>
<feature type="chain" id="PRO_5016633046" evidence="4">
    <location>
        <begin position="22"/>
        <end position="403"/>
    </location>
</feature>
<protein>
    <submittedName>
        <fullName evidence="6">ABC transporter permease</fullName>
    </submittedName>
</protein>
<keyword evidence="3" id="KW-0813">Transport</keyword>
<evidence type="ECO:0000256" key="2">
    <source>
        <dbReference type="ARBA" id="ARBA00022729"/>
    </source>
</evidence>
<gene>
    <name evidence="6" type="ORF">DW352_10285</name>
</gene>
<feature type="signal peptide" evidence="4">
    <location>
        <begin position="1"/>
        <end position="21"/>
    </location>
</feature>
<sequence length="403" mass="42710">MKKTIGLAALAAVLTCGVASAQQVTVKVGVLSDMSSLYADVGGPGSVAAAKLAIADFQKSNPNVKVELVSGDHQNKPDIGSQIANQWFDVDKVDMIIDVPNSGVALAISQVAANKNKVFIGSGPAASDLTGAKCNANTVHWTYDTWNLANGTGKALVKTGGDTWFFMTADYAFGHALERDTSAVVEKNGGKVLGKVRIPLNTNDFSSFLLQAQSSKAKIIGLANAGGDTINSIKQGAEFGIVKGGQKFAGLLVFASDVNALGLNTAQGLVLTETWYWDMNDANREWTKRWQAERNAPGKFPTMVHAGVYSGTLHYLKAVAALKSAADGKAVVEEMKKLPTDDPLFGKGTVRADGRKIHPAYLFEVKTPAESKYPGDFYKLRATIPADEAFRPLNEGGCPLVKG</sequence>
<dbReference type="OrthoDB" id="5794591at2"/>
<dbReference type="Gene3D" id="3.40.50.2300">
    <property type="match status" value="2"/>
</dbReference>
<dbReference type="Proteomes" id="UP000254889">
    <property type="component" value="Chromosome"/>
</dbReference>
<evidence type="ECO:0000313" key="6">
    <source>
        <dbReference type="EMBL" id="AXK80863.1"/>
    </source>
</evidence>
<evidence type="ECO:0000259" key="5">
    <source>
        <dbReference type="Pfam" id="PF13458"/>
    </source>
</evidence>
<keyword evidence="7" id="KW-1185">Reference proteome</keyword>
<evidence type="ECO:0000256" key="4">
    <source>
        <dbReference type="SAM" id="SignalP"/>
    </source>
</evidence>
<dbReference type="InterPro" id="IPR028082">
    <property type="entry name" value="Peripla_BP_I"/>
</dbReference>
<dbReference type="InterPro" id="IPR028081">
    <property type="entry name" value="Leu-bd"/>
</dbReference>
<keyword evidence="3" id="KW-0029">Amino-acid transport</keyword>
<dbReference type="SUPFAM" id="SSF53822">
    <property type="entry name" value="Periplasmic binding protein-like I"/>
    <property type="match status" value="1"/>
</dbReference>
<keyword evidence="2 4" id="KW-0732">Signal</keyword>
<dbReference type="CDD" id="cd06327">
    <property type="entry name" value="PBP1_SBP-like"/>
    <property type="match status" value="1"/>
</dbReference>
<dbReference type="InterPro" id="IPR051010">
    <property type="entry name" value="BCAA_transport"/>
</dbReference>
<dbReference type="PANTHER" id="PTHR30483">
    <property type="entry name" value="LEUCINE-SPECIFIC-BINDING PROTEIN"/>
    <property type="match status" value="1"/>
</dbReference>
<accession>A0A345ZVB6</accession>
<evidence type="ECO:0000256" key="3">
    <source>
        <dbReference type="ARBA" id="ARBA00022970"/>
    </source>
</evidence>
<dbReference type="EMBL" id="CP031417">
    <property type="protein sequence ID" value="AXK80863.1"/>
    <property type="molecule type" value="Genomic_DNA"/>
</dbReference>
<dbReference type="Pfam" id="PF13458">
    <property type="entry name" value="Peripla_BP_6"/>
    <property type="match status" value="1"/>
</dbReference>
<evidence type="ECO:0000256" key="1">
    <source>
        <dbReference type="ARBA" id="ARBA00010062"/>
    </source>
</evidence>
<proteinExistence type="inferred from homology"/>
<feature type="domain" description="Leucine-binding protein" evidence="5">
    <location>
        <begin position="25"/>
        <end position="366"/>
    </location>
</feature>
<reference evidence="6 7" key="1">
    <citation type="submission" date="2018-07" db="EMBL/GenBank/DDBJ databases">
        <authorList>
            <person name="Quirk P.G."/>
            <person name="Krulwich T.A."/>
        </authorList>
    </citation>
    <scope>NUCLEOTIDE SEQUENCE [LARGE SCALE GENOMIC DNA]</scope>
    <source>
        <strain evidence="6 7">CC-BB4</strain>
    </source>
</reference>
<evidence type="ECO:0000313" key="7">
    <source>
        <dbReference type="Proteomes" id="UP000254889"/>
    </source>
</evidence>
<dbReference type="AlphaFoldDB" id="A0A345ZVB6"/>
<dbReference type="KEGG" id="ptaw:DW352_10285"/>
<dbReference type="PANTHER" id="PTHR30483:SF6">
    <property type="entry name" value="PERIPLASMIC BINDING PROTEIN OF ABC TRANSPORTER FOR NATURAL AMINO ACIDS"/>
    <property type="match status" value="1"/>
</dbReference>
<comment type="similarity">
    <text evidence="1">Belongs to the leucine-binding protein family.</text>
</comment>
<dbReference type="GO" id="GO:0006865">
    <property type="term" value="P:amino acid transport"/>
    <property type="evidence" value="ECO:0007669"/>
    <property type="project" value="UniProtKB-KW"/>
</dbReference>
<name>A0A345ZVB6_9HYPH</name>
<organism evidence="6 7">
    <name type="scientific">Pseudolabrys taiwanensis</name>
    <dbReference type="NCBI Taxonomy" id="331696"/>
    <lineage>
        <taxon>Bacteria</taxon>
        <taxon>Pseudomonadati</taxon>
        <taxon>Pseudomonadota</taxon>
        <taxon>Alphaproteobacteria</taxon>
        <taxon>Hyphomicrobiales</taxon>
        <taxon>Xanthobacteraceae</taxon>
        <taxon>Pseudolabrys</taxon>
    </lineage>
</organism>